<evidence type="ECO:0000313" key="1">
    <source>
        <dbReference type="EMBL" id="GFA03847.1"/>
    </source>
</evidence>
<proteinExistence type="predicted"/>
<gene>
    <name evidence="1" type="ORF">Tci_575819</name>
</gene>
<organism evidence="1">
    <name type="scientific">Tanacetum cinerariifolium</name>
    <name type="common">Dalmatian daisy</name>
    <name type="synonym">Chrysanthemum cinerariifolium</name>
    <dbReference type="NCBI Taxonomy" id="118510"/>
    <lineage>
        <taxon>Eukaryota</taxon>
        <taxon>Viridiplantae</taxon>
        <taxon>Streptophyta</taxon>
        <taxon>Embryophyta</taxon>
        <taxon>Tracheophyta</taxon>
        <taxon>Spermatophyta</taxon>
        <taxon>Magnoliopsida</taxon>
        <taxon>eudicotyledons</taxon>
        <taxon>Gunneridae</taxon>
        <taxon>Pentapetalae</taxon>
        <taxon>asterids</taxon>
        <taxon>campanulids</taxon>
        <taxon>Asterales</taxon>
        <taxon>Asteraceae</taxon>
        <taxon>Asteroideae</taxon>
        <taxon>Anthemideae</taxon>
        <taxon>Anthemidinae</taxon>
        <taxon>Tanacetum</taxon>
    </lineage>
</organism>
<accession>A0A699J1P5</accession>
<sequence length="115" mass="13344">MDYTAKGRLRKISAEKDWPSIDELARYEEEGWNDPFFLEEESLDYENPDLKQLSGVMECKVGTLMEKAISLMRRSESFFGMSQVRPLGIISLSKYLSHHLQKLLALPFPDYVLPK</sequence>
<reference evidence="1" key="1">
    <citation type="journal article" date="2019" name="Sci. Rep.">
        <title>Draft genome of Tanacetum cinerariifolium, the natural source of mosquito coil.</title>
        <authorList>
            <person name="Yamashiro T."/>
            <person name="Shiraishi A."/>
            <person name="Satake H."/>
            <person name="Nakayama K."/>
        </authorList>
    </citation>
    <scope>NUCLEOTIDE SEQUENCE</scope>
</reference>
<comment type="caution">
    <text evidence="1">The sequence shown here is derived from an EMBL/GenBank/DDBJ whole genome shotgun (WGS) entry which is preliminary data.</text>
</comment>
<protein>
    <submittedName>
        <fullName evidence="1">Uncharacterized protein</fullName>
    </submittedName>
</protein>
<dbReference type="AlphaFoldDB" id="A0A699J1P5"/>
<dbReference type="EMBL" id="BKCJ010359507">
    <property type="protein sequence ID" value="GFA03847.1"/>
    <property type="molecule type" value="Genomic_DNA"/>
</dbReference>
<name>A0A699J1P5_TANCI</name>